<dbReference type="EMBL" id="CP067089">
    <property type="protein sequence ID" value="QQO08962.1"/>
    <property type="molecule type" value="Genomic_DNA"/>
</dbReference>
<dbReference type="InterPro" id="IPR006059">
    <property type="entry name" value="SBP"/>
</dbReference>
<dbReference type="Proteomes" id="UP000595917">
    <property type="component" value="Chromosome"/>
</dbReference>
<dbReference type="InterPro" id="IPR050490">
    <property type="entry name" value="Bact_solute-bd_prot1"/>
</dbReference>
<keyword evidence="9" id="KW-1185">Reference proteome</keyword>
<name>A0A7T7XMI6_9SPIR</name>
<dbReference type="AlphaFoldDB" id="A0A7T7XMI6"/>
<evidence type="ECO:0000256" key="5">
    <source>
        <dbReference type="ARBA" id="ARBA00022448"/>
    </source>
</evidence>
<dbReference type="CDD" id="cd14748">
    <property type="entry name" value="PBP2_UgpB"/>
    <property type="match status" value="1"/>
</dbReference>
<evidence type="ECO:0000256" key="6">
    <source>
        <dbReference type="ARBA" id="ARBA00022729"/>
    </source>
</evidence>
<dbReference type="RefSeq" id="WP_215626267.1">
    <property type="nucleotide sequence ID" value="NZ_CP067089.2"/>
</dbReference>
<dbReference type="Pfam" id="PF13416">
    <property type="entry name" value="SBP_bac_8"/>
    <property type="match status" value="1"/>
</dbReference>
<evidence type="ECO:0000313" key="9">
    <source>
        <dbReference type="Proteomes" id="UP000595917"/>
    </source>
</evidence>
<dbReference type="PANTHER" id="PTHR43649:SF31">
    <property type="entry name" value="SN-GLYCEROL-3-PHOSPHATE-BINDING PERIPLASMIC PROTEIN UGPB"/>
    <property type="match status" value="1"/>
</dbReference>
<proteinExistence type="inferred from homology"/>
<keyword evidence="5" id="KW-0813">Transport</keyword>
<comment type="similarity">
    <text evidence="2">Belongs to the bacterial solute-binding protein 1 family.</text>
</comment>
<evidence type="ECO:0000256" key="3">
    <source>
        <dbReference type="ARBA" id="ARBA00011557"/>
    </source>
</evidence>
<reference evidence="8" key="1">
    <citation type="submission" date="2021-01" db="EMBL/GenBank/DDBJ databases">
        <title>Description of Breznakiella homolactica.</title>
        <authorList>
            <person name="Song Y."/>
            <person name="Brune A."/>
        </authorList>
    </citation>
    <scope>NUCLEOTIDE SEQUENCE</scope>
    <source>
        <strain evidence="8">RmG30</strain>
    </source>
</reference>
<sequence>MKKGRCVVLSIVSVGLICLALGSCSGGKDKTGSSEGKPQEITFWVANIGGESTIELLDNFNKRQNEIKVNYEFQGNYNDIITKLKAAIQSKADLPDLCIIYGIGTRFMADSGVAIPIQEYIDSTGFDFKGNVSPLAAAFYAVNGIQYAMPFAVSTPILYYNKDVFKAAGLDPEKPPRTYAQIAEYAKKIQDSGASRYGYSQSIYSYLFEQQMYTLGEYFLNNENGRAAPATRTDFDRNGGGVKLFTMWNDFYKQPWFVNYGATTTDTPSAFYAGQIGMMIESTALVGAAERSSAFQVGTGPYPVLEENDRGGVCVSGCSVWMLQNNDKARADAAWKFLEYTTEPEVQAKFSRGTGYTAFNPKSYELPEMVQFLQDNPNYKTAVDALNNTRVNNYTAGVSSAVQPEARSAFNKVIERMYDGELTPTQAVDQLAATINQALDDYNASIKK</sequence>
<comment type="subcellular location">
    <subcellularLocation>
        <location evidence="1">Periplasm</location>
    </subcellularLocation>
</comment>
<evidence type="ECO:0000256" key="2">
    <source>
        <dbReference type="ARBA" id="ARBA00008520"/>
    </source>
</evidence>
<dbReference type="SUPFAM" id="SSF53850">
    <property type="entry name" value="Periplasmic binding protein-like II"/>
    <property type="match status" value="1"/>
</dbReference>
<feature type="signal peptide" evidence="7">
    <location>
        <begin position="1"/>
        <end position="25"/>
    </location>
</feature>
<comment type="subunit">
    <text evidence="3">The complex is composed of two ATP-binding proteins (UgpC), two transmembrane proteins (UgpA and UgpE) and a solute-binding protein (UgpB).</text>
</comment>
<dbReference type="PROSITE" id="PS51257">
    <property type="entry name" value="PROKAR_LIPOPROTEIN"/>
    <property type="match status" value="1"/>
</dbReference>
<accession>A0A7T7XMI6</accession>
<evidence type="ECO:0000313" key="8">
    <source>
        <dbReference type="EMBL" id="QQO08962.1"/>
    </source>
</evidence>
<evidence type="ECO:0000256" key="4">
    <source>
        <dbReference type="ARBA" id="ARBA00017470"/>
    </source>
</evidence>
<evidence type="ECO:0000256" key="1">
    <source>
        <dbReference type="ARBA" id="ARBA00004418"/>
    </source>
</evidence>
<dbReference type="PANTHER" id="PTHR43649">
    <property type="entry name" value="ARABINOSE-BINDING PROTEIN-RELATED"/>
    <property type="match status" value="1"/>
</dbReference>
<keyword evidence="6 7" id="KW-0732">Signal</keyword>
<dbReference type="Gene3D" id="3.40.190.10">
    <property type="entry name" value="Periplasmic binding protein-like II"/>
    <property type="match status" value="2"/>
</dbReference>
<evidence type="ECO:0000256" key="7">
    <source>
        <dbReference type="SAM" id="SignalP"/>
    </source>
</evidence>
<dbReference type="GO" id="GO:0042597">
    <property type="term" value="C:periplasmic space"/>
    <property type="evidence" value="ECO:0007669"/>
    <property type="project" value="UniProtKB-SubCell"/>
</dbReference>
<dbReference type="KEGG" id="bhc:JFL75_18830"/>
<feature type="chain" id="PRO_5031309628" description="sn-glycerol-3-phosphate-binding periplasmic protein UgpB" evidence="7">
    <location>
        <begin position="26"/>
        <end position="448"/>
    </location>
</feature>
<organism evidence="8 9">
    <name type="scientific">Breznakiella homolactica</name>
    <dbReference type="NCBI Taxonomy" id="2798577"/>
    <lineage>
        <taxon>Bacteria</taxon>
        <taxon>Pseudomonadati</taxon>
        <taxon>Spirochaetota</taxon>
        <taxon>Spirochaetia</taxon>
        <taxon>Spirochaetales</taxon>
        <taxon>Breznakiellaceae</taxon>
        <taxon>Breznakiella</taxon>
    </lineage>
</organism>
<protein>
    <recommendedName>
        <fullName evidence="4">sn-glycerol-3-phosphate-binding periplasmic protein UgpB</fullName>
    </recommendedName>
</protein>
<gene>
    <name evidence="8" type="ORF">JFL75_18830</name>
</gene>